<reference evidence="2 3" key="1">
    <citation type="submission" date="2019-03" db="EMBL/GenBank/DDBJ databases">
        <title>Genomic Encyclopedia of Type Strains, Phase IV (KMG-IV): sequencing the most valuable type-strain genomes for metagenomic binning, comparative biology and taxonomic classification.</title>
        <authorList>
            <person name="Goeker M."/>
        </authorList>
    </citation>
    <scope>NUCLEOTIDE SEQUENCE [LARGE SCALE GENOMIC DNA]</scope>
    <source>
        <strain evidence="2 3">DSM 24176</strain>
    </source>
</reference>
<protein>
    <submittedName>
        <fullName evidence="2">PadR family transcriptional regulator PadR</fullName>
    </submittedName>
</protein>
<evidence type="ECO:0000313" key="2">
    <source>
        <dbReference type="EMBL" id="TCK88041.1"/>
    </source>
</evidence>
<sequence length="102" mass="12155">MSAQFKKGILEMCILYTIQQKEMYGYDIIQKMSRYFHDVDESTFYAILRRLHKEGLTEVYYGEESNGPKRKYYKIVDKGRLKLEQSIKEWKNIISVVEAMGI</sequence>
<dbReference type="PANTHER" id="PTHR33169">
    <property type="entry name" value="PADR-FAMILY TRANSCRIPTIONAL REGULATOR"/>
    <property type="match status" value="1"/>
</dbReference>
<dbReference type="EMBL" id="SMGQ01000017">
    <property type="protein sequence ID" value="TCK88041.1"/>
    <property type="molecule type" value="Genomic_DNA"/>
</dbReference>
<dbReference type="AlphaFoldDB" id="A0A4V2PZ11"/>
<proteinExistence type="predicted"/>
<dbReference type="RefSeq" id="WP_132283344.1">
    <property type="nucleotide sequence ID" value="NZ_SMGQ01000017.1"/>
</dbReference>
<organism evidence="2 3">
    <name type="scientific">Natranaerovirga hydrolytica</name>
    <dbReference type="NCBI Taxonomy" id="680378"/>
    <lineage>
        <taxon>Bacteria</taxon>
        <taxon>Bacillati</taxon>
        <taxon>Bacillota</taxon>
        <taxon>Clostridia</taxon>
        <taxon>Lachnospirales</taxon>
        <taxon>Natranaerovirgaceae</taxon>
        <taxon>Natranaerovirga</taxon>
    </lineage>
</organism>
<dbReference type="PANTHER" id="PTHR33169:SF25">
    <property type="entry name" value="DNA-BINDING PROTEIN YIZB-RELATED"/>
    <property type="match status" value="1"/>
</dbReference>
<dbReference type="InterPro" id="IPR052509">
    <property type="entry name" value="Metal_resp_DNA-bind_regulator"/>
</dbReference>
<gene>
    <name evidence="2" type="ORF">EDC19_2688</name>
</gene>
<evidence type="ECO:0000313" key="3">
    <source>
        <dbReference type="Proteomes" id="UP000294545"/>
    </source>
</evidence>
<dbReference type="SUPFAM" id="SSF46785">
    <property type="entry name" value="Winged helix' DNA-binding domain"/>
    <property type="match status" value="1"/>
</dbReference>
<dbReference type="Pfam" id="PF03551">
    <property type="entry name" value="PadR"/>
    <property type="match status" value="1"/>
</dbReference>
<name>A0A4V2PZ11_9FIRM</name>
<feature type="domain" description="Transcription regulator PadR N-terminal" evidence="1">
    <location>
        <begin position="14"/>
        <end position="84"/>
    </location>
</feature>
<comment type="caution">
    <text evidence="2">The sequence shown here is derived from an EMBL/GenBank/DDBJ whole genome shotgun (WGS) entry which is preliminary data.</text>
</comment>
<evidence type="ECO:0000259" key="1">
    <source>
        <dbReference type="Pfam" id="PF03551"/>
    </source>
</evidence>
<dbReference type="InterPro" id="IPR036390">
    <property type="entry name" value="WH_DNA-bd_sf"/>
</dbReference>
<dbReference type="InterPro" id="IPR005149">
    <property type="entry name" value="Tscrpt_reg_PadR_N"/>
</dbReference>
<dbReference type="Gene3D" id="1.10.10.10">
    <property type="entry name" value="Winged helix-like DNA-binding domain superfamily/Winged helix DNA-binding domain"/>
    <property type="match status" value="1"/>
</dbReference>
<dbReference type="OrthoDB" id="9808017at2"/>
<dbReference type="Proteomes" id="UP000294545">
    <property type="component" value="Unassembled WGS sequence"/>
</dbReference>
<accession>A0A4V2PZ11</accession>
<dbReference type="InterPro" id="IPR036388">
    <property type="entry name" value="WH-like_DNA-bd_sf"/>
</dbReference>
<keyword evidence="3" id="KW-1185">Reference proteome</keyword>